<dbReference type="CDD" id="cd00093">
    <property type="entry name" value="HTH_XRE"/>
    <property type="match status" value="1"/>
</dbReference>
<dbReference type="InterPro" id="IPR011990">
    <property type="entry name" value="TPR-like_helical_dom_sf"/>
</dbReference>
<feature type="domain" description="HTH cro/C1-type" evidence="1">
    <location>
        <begin position="8"/>
        <end position="62"/>
    </location>
</feature>
<dbReference type="Pfam" id="PF13560">
    <property type="entry name" value="HTH_31"/>
    <property type="match status" value="1"/>
</dbReference>
<name>A0A542ETN7_9ACTN</name>
<protein>
    <submittedName>
        <fullName evidence="2">DNA-binding XRE family transcriptional regulator</fullName>
    </submittedName>
</protein>
<keyword evidence="3" id="KW-1185">Reference proteome</keyword>
<gene>
    <name evidence="2" type="ORF">FB475_2886</name>
</gene>
<evidence type="ECO:0000313" key="3">
    <source>
        <dbReference type="Proteomes" id="UP000316298"/>
    </source>
</evidence>
<organism evidence="2 3">
    <name type="scientific">Kribbella jejuensis</name>
    <dbReference type="NCBI Taxonomy" id="236068"/>
    <lineage>
        <taxon>Bacteria</taxon>
        <taxon>Bacillati</taxon>
        <taxon>Actinomycetota</taxon>
        <taxon>Actinomycetes</taxon>
        <taxon>Propionibacteriales</taxon>
        <taxon>Kribbellaceae</taxon>
        <taxon>Kribbella</taxon>
    </lineage>
</organism>
<dbReference type="GO" id="GO:0003677">
    <property type="term" value="F:DNA binding"/>
    <property type="evidence" value="ECO:0007669"/>
    <property type="project" value="UniProtKB-KW"/>
</dbReference>
<dbReference type="SMART" id="SM00530">
    <property type="entry name" value="HTH_XRE"/>
    <property type="match status" value="1"/>
</dbReference>
<dbReference type="EMBL" id="VFMM01000001">
    <property type="protein sequence ID" value="TQJ18737.1"/>
    <property type="molecule type" value="Genomic_DNA"/>
</dbReference>
<dbReference type="PROSITE" id="PS50943">
    <property type="entry name" value="HTH_CROC1"/>
    <property type="match status" value="1"/>
</dbReference>
<sequence>MGHRRLSLAQRRKSVGLSQDELAHALGVERSTVVRWEAGRTEPQAWVRPHLARALHLSDEPLDDLLCADVGSDAVDRRVFAGLATALALAPLARARMGSQIGTTQIRQLQQRTARLRRLDDHLGGMDTYEVYTSEMAATEKLIKTASYSSATARALTGVFAEQAQMAGWAAFDAGRYVESRRHYTAALSAAKESGDPGLEGNSLAFMAYEKADTRTAAESTRIAGTKATPRVRALLHERLAWTYAVSGQMSATARALDAATAAINEPSHFPEPDWVFWVDPLEIDIMAGRCYTELHRPSRAVPLLDDALARYDDTHSRDKALYSTWLAHALMDADDPERAAYVTEHAIDLASGVGSVRPGDRLRGVLSRLSHYGGPEVAAVLERARG</sequence>
<dbReference type="InterPro" id="IPR010982">
    <property type="entry name" value="Lambda_DNA-bd_dom_sf"/>
</dbReference>
<dbReference type="Gene3D" id="1.10.260.40">
    <property type="entry name" value="lambda repressor-like DNA-binding domains"/>
    <property type="match status" value="1"/>
</dbReference>
<proteinExistence type="predicted"/>
<reference evidence="2 3" key="1">
    <citation type="submission" date="2019-06" db="EMBL/GenBank/DDBJ databases">
        <title>Sequencing the genomes of 1000 actinobacteria strains.</title>
        <authorList>
            <person name="Klenk H.-P."/>
        </authorList>
    </citation>
    <scope>NUCLEOTIDE SEQUENCE [LARGE SCALE GENOMIC DNA]</scope>
    <source>
        <strain evidence="2 3">DSM 17305</strain>
    </source>
</reference>
<evidence type="ECO:0000259" key="1">
    <source>
        <dbReference type="PROSITE" id="PS50943"/>
    </source>
</evidence>
<accession>A0A542ETN7</accession>
<dbReference type="SUPFAM" id="SSF48452">
    <property type="entry name" value="TPR-like"/>
    <property type="match status" value="1"/>
</dbReference>
<evidence type="ECO:0000313" key="2">
    <source>
        <dbReference type="EMBL" id="TQJ18737.1"/>
    </source>
</evidence>
<dbReference type="Proteomes" id="UP000316298">
    <property type="component" value="Unassembled WGS sequence"/>
</dbReference>
<keyword evidence="2" id="KW-0238">DNA-binding</keyword>
<dbReference type="InterPro" id="IPR001387">
    <property type="entry name" value="Cro/C1-type_HTH"/>
</dbReference>
<dbReference type="AlphaFoldDB" id="A0A542ETN7"/>
<dbReference type="SUPFAM" id="SSF47413">
    <property type="entry name" value="lambda repressor-like DNA-binding domains"/>
    <property type="match status" value="1"/>
</dbReference>
<dbReference type="Gene3D" id="1.25.40.10">
    <property type="entry name" value="Tetratricopeptide repeat domain"/>
    <property type="match status" value="1"/>
</dbReference>
<dbReference type="OrthoDB" id="3776222at2"/>
<comment type="caution">
    <text evidence="2">The sequence shown here is derived from an EMBL/GenBank/DDBJ whole genome shotgun (WGS) entry which is preliminary data.</text>
</comment>
<dbReference type="RefSeq" id="WP_141856223.1">
    <property type="nucleotide sequence ID" value="NZ_BAAAKA010000036.1"/>
</dbReference>